<gene>
    <name evidence="1" type="ORF">HNR53_003589</name>
</gene>
<evidence type="ECO:0000313" key="2">
    <source>
        <dbReference type="Proteomes" id="UP000531594"/>
    </source>
</evidence>
<dbReference type="EMBL" id="JACHGK010000014">
    <property type="protein sequence ID" value="MBB6446924.1"/>
    <property type="molecule type" value="Genomic_DNA"/>
</dbReference>
<protein>
    <recommendedName>
        <fullName evidence="3">WD40-like Beta Propeller Repeat</fullName>
    </recommendedName>
</protein>
<organism evidence="1 2">
    <name type="scientific">Bacillus benzoevorans</name>
    <dbReference type="NCBI Taxonomy" id="1456"/>
    <lineage>
        <taxon>Bacteria</taxon>
        <taxon>Bacillati</taxon>
        <taxon>Bacillota</taxon>
        <taxon>Bacilli</taxon>
        <taxon>Bacillales</taxon>
        <taxon>Bacillaceae</taxon>
        <taxon>Bacillus</taxon>
    </lineage>
</organism>
<evidence type="ECO:0000313" key="1">
    <source>
        <dbReference type="EMBL" id="MBB6446924.1"/>
    </source>
</evidence>
<dbReference type="Proteomes" id="UP000531594">
    <property type="component" value="Unassembled WGS sequence"/>
</dbReference>
<reference evidence="1 2" key="1">
    <citation type="submission" date="2020-08" db="EMBL/GenBank/DDBJ databases">
        <title>Genomic Encyclopedia of Type Strains, Phase IV (KMG-IV): sequencing the most valuable type-strain genomes for metagenomic binning, comparative biology and taxonomic classification.</title>
        <authorList>
            <person name="Goeker M."/>
        </authorList>
    </citation>
    <scope>NUCLEOTIDE SEQUENCE [LARGE SCALE GENOMIC DNA]</scope>
    <source>
        <strain evidence="1 2">DSM 5391</strain>
    </source>
</reference>
<dbReference type="AlphaFoldDB" id="A0A7X0LXZ4"/>
<sequence>MNRGILLLIIIAISFNVFQYLRNHIHAELLSELKGTIYYTERVDGALTLFKSDATLQNKTLLYSHKGKGKDSSGDYNDNLTDFYYDKASQTIYFIAMNNGSWSLFSIKEGERPILLEEDVMEIDTNYIQNQFNHRTIFSKQGSLYLKEKGNENIIKKFYGIYDEKFTGYHPIGFSPDGKYFVYHSMEHLTPFGTLLTGVFKNSVGETYIMDLSTMKSTKFINAQHIQWIIE</sequence>
<comment type="caution">
    <text evidence="1">The sequence shown here is derived from an EMBL/GenBank/DDBJ whole genome shotgun (WGS) entry which is preliminary data.</text>
</comment>
<dbReference type="SUPFAM" id="SSF50969">
    <property type="entry name" value="YVTN repeat-like/Quinoprotein amine dehydrogenase"/>
    <property type="match status" value="1"/>
</dbReference>
<dbReference type="InterPro" id="IPR011044">
    <property type="entry name" value="Quino_amine_DH_bsu"/>
</dbReference>
<keyword evidence="2" id="KW-1185">Reference proteome</keyword>
<evidence type="ECO:0008006" key="3">
    <source>
        <dbReference type="Google" id="ProtNLM"/>
    </source>
</evidence>
<dbReference type="RefSeq" id="WP_246439651.1">
    <property type="nucleotide sequence ID" value="NZ_JACHGK010000014.1"/>
</dbReference>
<accession>A0A7X0LXZ4</accession>
<proteinExistence type="predicted"/>
<name>A0A7X0LXZ4_9BACI</name>